<evidence type="ECO:0000313" key="3">
    <source>
        <dbReference type="Proteomes" id="UP001348817"/>
    </source>
</evidence>
<dbReference type="PANTHER" id="PTHR10900:SF77">
    <property type="entry name" value="FI19380P1"/>
    <property type="match status" value="1"/>
</dbReference>
<keyword evidence="3" id="KW-1185">Reference proteome</keyword>
<dbReference type="SUPFAM" id="SSF82153">
    <property type="entry name" value="FAS1 domain"/>
    <property type="match status" value="4"/>
</dbReference>
<dbReference type="PROSITE" id="PS50213">
    <property type="entry name" value="FAS1"/>
    <property type="match status" value="3"/>
</dbReference>
<dbReference type="Pfam" id="PF02469">
    <property type="entry name" value="Fasciclin"/>
    <property type="match status" value="3"/>
</dbReference>
<feature type="domain" description="FAS1" evidence="1">
    <location>
        <begin position="398"/>
        <end position="553"/>
    </location>
</feature>
<keyword evidence="2" id="KW-0614">Plasmid</keyword>
<dbReference type="SMART" id="SM00554">
    <property type="entry name" value="FAS1"/>
    <property type="match status" value="3"/>
</dbReference>
<dbReference type="AlphaFoldDB" id="A0AAU9D7H8"/>
<dbReference type="Gene3D" id="2.30.180.10">
    <property type="entry name" value="FAS1 domain"/>
    <property type="match status" value="3"/>
</dbReference>
<dbReference type="GO" id="GO:0005615">
    <property type="term" value="C:extracellular space"/>
    <property type="evidence" value="ECO:0007669"/>
    <property type="project" value="TreeGrafter"/>
</dbReference>
<reference evidence="2 3" key="1">
    <citation type="submission" date="2021-12" db="EMBL/GenBank/DDBJ databases">
        <title>Genome sequencing of bacteria with rrn-lacking chromosome and rrn-plasmid.</title>
        <authorList>
            <person name="Anda M."/>
            <person name="Iwasaki W."/>
        </authorList>
    </citation>
    <scope>NUCLEOTIDE SEQUENCE [LARGE SCALE GENOMIC DNA]</scope>
    <source>
        <strain evidence="2 3">DSM 100852</strain>
        <plasmid evidence="2 3">pFA2</plasmid>
    </source>
</reference>
<sequence>MIKNNYFLLLIIGLLVVSSCDEDDYYDVPDDLKGNIVQVLETKGNFSHMLKALKRSGYEKPLSASSYTLFAPTDEAFDAFLKEKGYGSVDDIPEAELKSLVQHHILSNAYSWRVILEQGLSGLVSPDDPKEHIITPKKPTLCYKPPVVETFEEKEYTVWKGRKFLPFFNPEFFLEPGDYNFFYPDTEYTTFNVANAAITGLDQGALNGIIHEVDHVLDPLPTIGDVIYNDDQFSLFKELTDRFLEYQYNYQATQEANKDNTGDIDSLFNKKHEGIISFAHDELDGVFQFGIDVPGGVKFNHTAFVPKNDVLQAYLNETFLKFYGSVEDIPDEAIRTLLNAHLVGARRSIGILPSDMEGGFSTNNGDNVKVPKTDVFMARWTNNGPFYGMKKVIQPNAFSSVIGDLFFNPDYSVLLKMMASTDLQILVSDPTHEYTFLAPDNDAFEKAGIRYDEARKVFFIKHPVSGEDVRLNSTQLKDILELHFISKEIEKVDRVIYESSIDGQNYLGLVPTGSHTFNVISGGSQEQGVTISNRISGTRKAENGTVYAVDQVLLPAQKSITQLLLEPGGPYEHFGNVLRKAGMVVGTSIPLLASGNFTVLVPTQEALDAYDLPDNRVDLEEFLRYFFVQGKQVYADRSIDGEFQTMRVDKEKTTANNRFFHKLRIVSDAHGALSVTDGAGNVSTIADSDNSNVISQGIAVHLIDKILLSK</sequence>
<name>A0AAU9D7H8_9BACT</name>
<gene>
    <name evidence="2" type="ORF">FUAX_43950</name>
</gene>
<feature type="domain" description="FAS1" evidence="1">
    <location>
        <begin position="33"/>
        <end position="217"/>
    </location>
</feature>
<proteinExistence type="predicted"/>
<accession>A0AAU9D7H8</accession>
<dbReference type="Proteomes" id="UP001348817">
    <property type="component" value="Plasmid pFA2"/>
</dbReference>
<evidence type="ECO:0000313" key="2">
    <source>
        <dbReference type="EMBL" id="BDD11963.1"/>
    </source>
</evidence>
<dbReference type="PANTHER" id="PTHR10900">
    <property type="entry name" value="PERIOSTIN-RELATED"/>
    <property type="match status" value="1"/>
</dbReference>
<dbReference type="KEGG" id="fax:FUAX_43950"/>
<geneLocation type="plasmid" evidence="2 3">
    <name>pFA2</name>
</geneLocation>
<dbReference type="RefSeq" id="WP_338395116.1">
    <property type="nucleotide sequence ID" value="NZ_AP025316.1"/>
</dbReference>
<dbReference type="InterPro" id="IPR050904">
    <property type="entry name" value="Adhesion/Biosynth-related"/>
</dbReference>
<dbReference type="PROSITE" id="PS51257">
    <property type="entry name" value="PROKAR_LIPOPROTEIN"/>
    <property type="match status" value="1"/>
</dbReference>
<evidence type="ECO:0000259" key="1">
    <source>
        <dbReference type="PROSITE" id="PS50213"/>
    </source>
</evidence>
<dbReference type="InterPro" id="IPR036378">
    <property type="entry name" value="FAS1_dom_sf"/>
</dbReference>
<protein>
    <recommendedName>
        <fullName evidence="1">FAS1 domain-containing protein</fullName>
    </recommendedName>
</protein>
<organism evidence="2 3">
    <name type="scientific">Fulvitalea axinellae</name>
    <dbReference type="NCBI Taxonomy" id="1182444"/>
    <lineage>
        <taxon>Bacteria</taxon>
        <taxon>Pseudomonadati</taxon>
        <taxon>Bacteroidota</taxon>
        <taxon>Cytophagia</taxon>
        <taxon>Cytophagales</taxon>
        <taxon>Persicobacteraceae</taxon>
        <taxon>Fulvitalea</taxon>
    </lineage>
</organism>
<feature type="domain" description="FAS1" evidence="1">
    <location>
        <begin position="558"/>
        <end position="707"/>
    </location>
</feature>
<dbReference type="EMBL" id="AP025316">
    <property type="protein sequence ID" value="BDD11963.1"/>
    <property type="molecule type" value="Genomic_DNA"/>
</dbReference>
<dbReference type="InterPro" id="IPR000782">
    <property type="entry name" value="FAS1_domain"/>
</dbReference>